<accession>A0A2P6NI69</accession>
<dbReference type="Proteomes" id="UP000241769">
    <property type="component" value="Unassembled WGS sequence"/>
</dbReference>
<dbReference type="InterPro" id="IPR059116">
    <property type="entry name" value="P2X_receptor"/>
</dbReference>
<dbReference type="PANTHER" id="PTHR10125:SF31">
    <property type="entry name" value="P2X RECEPTOR E"/>
    <property type="match status" value="1"/>
</dbReference>
<keyword evidence="14" id="KW-1185">Reference proteome</keyword>
<evidence type="ECO:0008006" key="15">
    <source>
        <dbReference type="Google" id="ProtNLM"/>
    </source>
</evidence>
<keyword evidence="2" id="KW-0813">Transport</keyword>
<dbReference type="InParanoid" id="A0A2P6NI69"/>
<dbReference type="Gene3D" id="1.10.287.940">
    <property type="entry name" value="atp-gated p2x4 ion channel"/>
    <property type="match status" value="1"/>
</dbReference>
<keyword evidence="4 12" id="KW-0812">Transmembrane</keyword>
<dbReference type="OrthoDB" id="494673at2759"/>
<dbReference type="GO" id="GO:0031164">
    <property type="term" value="C:contractile vacuolar membrane"/>
    <property type="evidence" value="ECO:0007669"/>
    <property type="project" value="UniProtKB-SubCell"/>
</dbReference>
<name>A0A2P6NI69_9EUKA</name>
<dbReference type="EMBL" id="MDYQ01000078">
    <property type="protein sequence ID" value="PRP83655.1"/>
    <property type="molecule type" value="Genomic_DNA"/>
</dbReference>
<evidence type="ECO:0000256" key="12">
    <source>
        <dbReference type="SAM" id="Phobius"/>
    </source>
</evidence>
<proteinExistence type="inferred from homology"/>
<keyword evidence="7 12" id="KW-0472">Membrane</keyword>
<dbReference type="AlphaFoldDB" id="A0A2P6NI69"/>
<dbReference type="GO" id="GO:0140417">
    <property type="term" value="F:intracellularly ATP-gated calcium channel activity"/>
    <property type="evidence" value="ECO:0007669"/>
    <property type="project" value="UniProtKB-ARBA"/>
</dbReference>
<sequence length="410" mass="45548">MPESVSSAYSTSSSRKLTTKLDRWLSYSTVKIIKIADWRLGFLHYLFMIGIIIYVLGVSFVCINPLKYDCSLPGLLQERLSLIRGKVPVGSVRATLAEPIAFQTLDTLSYCSQNSTSKTNLSCGFMSAATIAFPAGQTSPLFLTTRVKESTRNMTSLNFTCEDATVKSDVRCIMNTSDPSVTTVRNYVANIEDYTVAIDHTIYTLASDFTEKSTNMKAVWEYTNGTKYQTIKDKRQFDSISLRNLLQLADIDTLDAPSNMIGSNSTLRYDGVQLMVIIEYANTDSDTKAFKYHYTVRAMTGLDSTKFDADTPSRSVNRHGINIVFVQTGKIGIFSFPSLLASIVSGLVLTSIATTLVDLLAIYILPQKSFYSKAKFTEARRKQEKLMMTEEESLLSDKEDPAYGSTALPV</sequence>
<dbReference type="GO" id="GO:0071476">
    <property type="term" value="P:cellular hypotonic response"/>
    <property type="evidence" value="ECO:0007669"/>
    <property type="project" value="UniProtKB-ARBA"/>
</dbReference>
<keyword evidence="8" id="KW-1071">Ligand-gated ion channel</keyword>
<evidence type="ECO:0000256" key="9">
    <source>
        <dbReference type="ARBA" id="ARBA00023303"/>
    </source>
</evidence>
<keyword evidence="3" id="KW-0926">Vacuole</keyword>
<dbReference type="PANTHER" id="PTHR10125">
    <property type="entry name" value="P2X PURINOCEPTOR"/>
    <property type="match status" value="1"/>
</dbReference>
<dbReference type="Pfam" id="PF00864">
    <property type="entry name" value="P2X_receptor"/>
    <property type="match status" value="1"/>
</dbReference>
<evidence type="ECO:0000256" key="5">
    <source>
        <dbReference type="ARBA" id="ARBA00022989"/>
    </source>
</evidence>
<protein>
    <recommendedName>
        <fullName evidence="15">P2X receptor</fullName>
    </recommendedName>
</protein>
<evidence type="ECO:0000256" key="8">
    <source>
        <dbReference type="ARBA" id="ARBA00023286"/>
    </source>
</evidence>
<evidence type="ECO:0000256" key="2">
    <source>
        <dbReference type="ARBA" id="ARBA00022448"/>
    </source>
</evidence>
<dbReference type="GO" id="GO:0050848">
    <property type="term" value="P:regulation of calcium-mediated signaling"/>
    <property type="evidence" value="ECO:0007669"/>
    <property type="project" value="UniProtKB-ARBA"/>
</dbReference>
<comment type="subcellular location">
    <subcellularLocation>
        <location evidence="10">Contractile vacuole membrane</location>
    </subcellularLocation>
</comment>
<evidence type="ECO:0000313" key="13">
    <source>
        <dbReference type="EMBL" id="PRP83655.1"/>
    </source>
</evidence>
<feature type="transmembrane region" description="Helical" evidence="12">
    <location>
        <begin position="42"/>
        <end position="61"/>
    </location>
</feature>
<evidence type="ECO:0000256" key="6">
    <source>
        <dbReference type="ARBA" id="ARBA00023065"/>
    </source>
</evidence>
<feature type="transmembrane region" description="Helical" evidence="12">
    <location>
        <begin position="339"/>
        <end position="365"/>
    </location>
</feature>
<evidence type="ECO:0000256" key="4">
    <source>
        <dbReference type="ARBA" id="ARBA00022692"/>
    </source>
</evidence>
<organism evidence="13 14">
    <name type="scientific">Planoprotostelium fungivorum</name>
    <dbReference type="NCBI Taxonomy" id="1890364"/>
    <lineage>
        <taxon>Eukaryota</taxon>
        <taxon>Amoebozoa</taxon>
        <taxon>Evosea</taxon>
        <taxon>Variosea</taxon>
        <taxon>Cavosteliida</taxon>
        <taxon>Cavosteliaceae</taxon>
        <taxon>Planoprotostelium</taxon>
    </lineage>
</organism>
<evidence type="ECO:0000256" key="11">
    <source>
        <dbReference type="SAM" id="MobiDB-lite"/>
    </source>
</evidence>
<evidence type="ECO:0000256" key="7">
    <source>
        <dbReference type="ARBA" id="ARBA00023136"/>
    </source>
</evidence>
<keyword evidence="9" id="KW-0407">Ion channel</keyword>
<evidence type="ECO:0000256" key="10">
    <source>
        <dbReference type="ARBA" id="ARBA00037850"/>
    </source>
</evidence>
<dbReference type="FunCoup" id="A0A2P6NI69">
    <property type="interactions" value="4"/>
</dbReference>
<evidence type="ECO:0000256" key="3">
    <source>
        <dbReference type="ARBA" id="ARBA00022554"/>
    </source>
</evidence>
<evidence type="ECO:0000256" key="1">
    <source>
        <dbReference type="ARBA" id="ARBA00009848"/>
    </source>
</evidence>
<comment type="similarity">
    <text evidence="1">Belongs to the P2X receptor family.</text>
</comment>
<keyword evidence="6" id="KW-0406">Ion transport</keyword>
<feature type="region of interest" description="Disordered" evidence="11">
    <location>
        <begin position="390"/>
        <end position="410"/>
    </location>
</feature>
<gene>
    <name evidence="13" type="ORF">PROFUN_03810</name>
</gene>
<keyword evidence="5 12" id="KW-1133">Transmembrane helix</keyword>
<evidence type="ECO:0000313" key="14">
    <source>
        <dbReference type="Proteomes" id="UP000241769"/>
    </source>
</evidence>
<reference evidence="13 14" key="1">
    <citation type="journal article" date="2018" name="Genome Biol. Evol.">
        <title>Multiple Roots of Fruiting Body Formation in Amoebozoa.</title>
        <authorList>
            <person name="Hillmann F."/>
            <person name="Forbes G."/>
            <person name="Novohradska S."/>
            <person name="Ferling I."/>
            <person name="Riege K."/>
            <person name="Groth M."/>
            <person name="Westermann M."/>
            <person name="Marz M."/>
            <person name="Spaller T."/>
            <person name="Winckler T."/>
            <person name="Schaap P."/>
            <person name="Glockner G."/>
        </authorList>
    </citation>
    <scope>NUCLEOTIDE SEQUENCE [LARGE SCALE GENOMIC DNA]</scope>
    <source>
        <strain evidence="13 14">Jena</strain>
    </source>
</reference>
<comment type="caution">
    <text evidence="13">The sequence shown here is derived from an EMBL/GenBank/DDBJ whole genome shotgun (WGS) entry which is preliminary data.</text>
</comment>